<comment type="cofactor">
    <cofactor evidence="3">
        <name>(R)-lipoate</name>
        <dbReference type="ChEBI" id="CHEBI:83088"/>
    </cofactor>
    <text evidence="3">Binds 1 lipoyl cofactor covalently.</text>
</comment>
<dbReference type="InterPro" id="IPR011053">
    <property type="entry name" value="Single_hybrid_motif"/>
</dbReference>
<dbReference type="PROSITE" id="PS00189">
    <property type="entry name" value="LIPOYL"/>
    <property type="match status" value="1"/>
</dbReference>
<dbReference type="KEGG" id="nwr:E3U44_17700"/>
<dbReference type="HAMAP" id="MF_00272">
    <property type="entry name" value="GcvH"/>
    <property type="match status" value="1"/>
</dbReference>
<dbReference type="GO" id="GO:0019464">
    <property type="term" value="P:glycine decarboxylation via glycine cleavage system"/>
    <property type="evidence" value="ECO:0007669"/>
    <property type="project" value="UniProtKB-UniRule"/>
</dbReference>
<accession>A0A4P7C3H7</accession>
<dbReference type="Gene3D" id="2.40.50.100">
    <property type="match status" value="1"/>
</dbReference>
<dbReference type="EMBL" id="CP038033">
    <property type="protein sequence ID" value="QBQ56134.1"/>
    <property type="molecule type" value="Genomic_DNA"/>
</dbReference>
<dbReference type="AlphaFoldDB" id="A0A4P7C3H7"/>
<dbReference type="InterPro" id="IPR000089">
    <property type="entry name" value="Biotin_lipoyl"/>
</dbReference>
<evidence type="ECO:0000259" key="5">
    <source>
        <dbReference type="PROSITE" id="PS50968"/>
    </source>
</evidence>
<evidence type="ECO:0000256" key="1">
    <source>
        <dbReference type="ARBA" id="ARBA00009249"/>
    </source>
</evidence>
<protein>
    <recommendedName>
        <fullName evidence="3">Glycine cleavage system H protein</fullName>
    </recommendedName>
</protein>
<keyword evidence="2 3" id="KW-0450">Lipoyl</keyword>
<dbReference type="GO" id="GO:0009249">
    <property type="term" value="P:protein lipoylation"/>
    <property type="evidence" value="ECO:0007669"/>
    <property type="project" value="TreeGrafter"/>
</dbReference>
<dbReference type="SUPFAM" id="SSF51230">
    <property type="entry name" value="Single hybrid motif"/>
    <property type="match status" value="1"/>
</dbReference>
<dbReference type="CDD" id="cd06848">
    <property type="entry name" value="GCS_H"/>
    <property type="match status" value="1"/>
</dbReference>
<comment type="subunit">
    <text evidence="3">The glycine cleavage system is composed of four proteins: P, T, L and H.</text>
</comment>
<dbReference type="InterPro" id="IPR017453">
    <property type="entry name" value="GCV_H_sub"/>
</dbReference>
<evidence type="ECO:0000313" key="6">
    <source>
        <dbReference type="EMBL" id="QBQ56134.1"/>
    </source>
</evidence>
<dbReference type="NCBIfam" id="TIGR00527">
    <property type="entry name" value="gcvH"/>
    <property type="match status" value="1"/>
</dbReference>
<evidence type="ECO:0000256" key="4">
    <source>
        <dbReference type="PIRSR" id="PIRSR617453-50"/>
    </source>
</evidence>
<keyword evidence="7" id="KW-1185">Reference proteome</keyword>
<reference evidence="6 7" key="1">
    <citation type="submission" date="2019-03" db="EMBL/GenBank/DDBJ databases">
        <title>The genome sequence of Nitrosococcus wardiae strain D1FHST reveals the archetypal metabolic capacity of ammonia-oxidizing Gammaproteobacteria.</title>
        <authorList>
            <person name="Wang L."/>
            <person name="Lim C.K."/>
            <person name="Hanson T.E."/>
            <person name="Dang H."/>
            <person name="Klotz M.G."/>
        </authorList>
    </citation>
    <scope>NUCLEOTIDE SEQUENCE [LARGE SCALE GENOMIC DNA]</scope>
    <source>
        <strain evidence="6 7">D1FHS</strain>
    </source>
</reference>
<gene>
    <name evidence="3 6" type="primary">gcvH</name>
    <name evidence="6" type="ORF">E3U44_17700</name>
</gene>
<dbReference type="InterPro" id="IPR003016">
    <property type="entry name" value="2-oxoA_DH_lipoyl-BS"/>
</dbReference>
<dbReference type="OrthoDB" id="9796712at2"/>
<dbReference type="InterPro" id="IPR033753">
    <property type="entry name" value="GCV_H/Fam206"/>
</dbReference>
<dbReference type="GO" id="GO:0005960">
    <property type="term" value="C:glycine cleavage complex"/>
    <property type="evidence" value="ECO:0007669"/>
    <property type="project" value="InterPro"/>
</dbReference>
<dbReference type="PANTHER" id="PTHR11715">
    <property type="entry name" value="GLYCINE CLEAVAGE SYSTEM H PROTEIN"/>
    <property type="match status" value="1"/>
</dbReference>
<dbReference type="PROSITE" id="PS50968">
    <property type="entry name" value="BIOTINYL_LIPOYL"/>
    <property type="match status" value="1"/>
</dbReference>
<feature type="modified residue" description="N6-lipoyllysine" evidence="3 4">
    <location>
        <position position="65"/>
    </location>
</feature>
<dbReference type="Pfam" id="PF01597">
    <property type="entry name" value="GCV_H"/>
    <property type="match status" value="1"/>
</dbReference>
<dbReference type="NCBIfam" id="NF002270">
    <property type="entry name" value="PRK01202.1"/>
    <property type="match status" value="1"/>
</dbReference>
<feature type="domain" description="Lipoyl-binding" evidence="5">
    <location>
        <begin position="24"/>
        <end position="106"/>
    </location>
</feature>
<proteinExistence type="inferred from homology"/>
<dbReference type="InterPro" id="IPR002930">
    <property type="entry name" value="GCV_H"/>
</dbReference>
<comment type="similarity">
    <text evidence="1 3">Belongs to the GcvH family.</text>
</comment>
<evidence type="ECO:0000313" key="7">
    <source>
        <dbReference type="Proteomes" id="UP000294325"/>
    </source>
</evidence>
<name>A0A4P7C3H7_9GAMM</name>
<dbReference type="GO" id="GO:0005829">
    <property type="term" value="C:cytosol"/>
    <property type="evidence" value="ECO:0007669"/>
    <property type="project" value="TreeGrafter"/>
</dbReference>
<organism evidence="6 7">
    <name type="scientific">Nitrosococcus wardiae</name>
    <dbReference type="NCBI Taxonomy" id="1814290"/>
    <lineage>
        <taxon>Bacteria</taxon>
        <taxon>Pseudomonadati</taxon>
        <taxon>Pseudomonadota</taxon>
        <taxon>Gammaproteobacteria</taxon>
        <taxon>Chromatiales</taxon>
        <taxon>Chromatiaceae</taxon>
        <taxon>Nitrosococcus</taxon>
    </lineage>
</organism>
<evidence type="ECO:0000256" key="2">
    <source>
        <dbReference type="ARBA" id="ARBA00022823"/>
    </source>
</evidence>
<dbReference type="Proteomes" id="UP000294325">
    <property type="component" value="Chromosome"/>
</dbReference>
<dbReference type="RefSeq" id="WP_134359386.1">
    <property type="nucleotide sequence ID" value="NZ_CP038033.1"/>
</dbReference>
<dbReference type="PANTHER" id="PTHR11715:SF3">
    <property type="entry name" value="GLYCINE CLEAVAGE SYSTEM H PROTEIN-RELATED"/>
    <property type="match status" value="1"/>
</dbReference>
<evidence type="ECO:0000256" key="3">
    <source>
        <dbReference type="HAMAP-Rule" id="MF_00272"/>
    </source>
</evidence>
<comment type="function">
    <text evidence="3">The glycine cleavage system catalyzes the degradation of glycine. The H protein shuttles the methylamine group of glycine from the P protein to the T protein.</text>
</comment>
<sequence>MSEIPAELKYTKTHEWARQEEEGDLTVGITAHAQELLGDVVYVELPEVGATVRAGGECMVVESVKAASDVYAPVEGEIIEVNTLLIDRPELINQEPYGEGWLFRLRPDSTAALDQLLDSKGYAEMIAAES</sequence>